<dbReference type="EC" id="2.7.1.35" evidence="1"/>
<dbReference type="InterPro" id="IPR004625">
    <property type="entry name" value="PyrdxlKinase"/>
</dbReference>
<name>A0A1L7NGJ3_PSEPU</name>
<dbReference type="GO" id="GO:0005524">
    <property type="term" value="F:ATP binding"/>
    <property type="evidence" value="ECO:0007669"/>
    <property type="project" value="UniProtKB-KW"/>
</dbReference>
<sequence length="312" mass="33470">MRAASFSEERQPLKIDVVSVQSQVVYGRVGNNAAVPTLEALGLTVAAVPTVVLSNIPSYPSIHGGALPVEWFDGYLQDLTARGALNALRAVQVGYLGNAGQAVALRAWIETLLANRPHLRVVIDPVIGDQEHGIYSAEGIADVYRGGFTALANGLTPNAFELACLTGMPVDDLQSVVFAARSLLAGRTEWVAVTSAVPDAWTPDEMWIVVVTEGQVHLIRHPRVAVALAGTGDLFSACLSGHWLNGVALEAAAAMACEHVVRALRITELAQAKELVLPRWSFEPEPEEIFIHDITADFRHLTCAFAEPKEPS</sequence>
<accession>A0A1L7NGJ3</accession>
<evidence type="ECO:0000256" key="3">
    <source>
        <dbReference type="ARBA" id="ARBA00022741"/>
    </source>
</evidence>
<dbReference type="PANTHER" id="PTHR10534:SF15">
    <property type="entry name" value="PYRIDOXINE_PYRIDOXAL_PYRIDOXAMINE KINASE"/>
    <property type="match status" value="1"/>
</dbReference>
<evidence type="ECO:0000313" key="7">
    <source>
        <dbReference type="EMBL" id="BAW24611.1"/>
    </source>
</evidence>
<gene>
    <name evidence="7" type="ORF">KF715C_ch40380</name>
</gene>
<dbReference type="GO" id="GO:0009443">
    <property type="term" value="P:pyridoxal 5'-phosphate salvage"/>
    <property type="evidence" value="ECO:0007669"/>
    <property type="project" value="InterPro"/>
</dbReference>
<dbReference type="Proteomes" id="UP000218731">
    <property type="component" value="Chromosome 1"/>
</dbReference>
<feature type="domain" description="Pyridoxamine kinase/Phosphomethylpyrimidine kinase" evidence="6">
    <location>
        <begin position="88"/>
        <end position="267"/>
    </location>
</feature>
<dbReference type="Gene3D" id="3.40.1190.20">
    <property type="match status" value="1"/>
</dbReference>
<dbReference type="EMBL" id="AP015029">
    <property type="protein sequence ID" value="BAW24611.1"/>
    <property type="molecule type" value="Genomic_DNA"/>
</dbReference>
<evidence type="ECO:0000259" key="6">
    <source>
        <dbReference type="Pfam" id="PF08543"/>
    </source>
</evidence>
<dbReference type="Pfam" id="PF08543">
    <property type="entry name" value="Phos_pyr_kin"/>
    <property type="match status" value="1"/>
</dbReference>
<evidence type="ECO:0000256" key="2">
    <source>
        <dbReference type="ARBA" id="ARBA00022679"/>
    </source>
</evidence>
<evidence type="ECO:0000256" key="1">
    <source>
        <dbReference type="ARBA" id="ARBA00012104"/>
    </source>
</evidence>
<dbReference type="PANTHER" id="PTHR10534">
    <property type="entry name" value="PYRIDOXAL KINASE"/>
    <property type="match status" value="1"/>
</dbReference>
<dbReference type="InterPro" id="IPR029056">
    <property type="entry name" value="Ribokinase-like"/>
</dbReference>
<evidence type="ECO:0000256" key="5">
    <source>
        <dbReference type="ARBA" id="ARBA00022840"/>
    </source>
</evidence>
<keyword evidence="4" id="KW-0418">Kinase</keyword>
<keyword evidence="3" id="KW-0547">Nucleotide-binding</keyword>
<reference evidence="7 8" key="1">
    <citation type="submission" date="2015-11" db="EMBL/GenBank/DDBJ databases">
        <title>Complete genome sequencing of a biphenyl-degrading bacterium, Pseudomonas putida KF715 (=NBRC110667).</title>
        <authorList>
            <person name="Suenaga H."/>
            <person name="Fujihara N."/>
            <person name="Watanabe T."/>
            <person name="Hirose J."/>
            <person name="Kimura N."/>
            <person name="Yamazoe A."/>
            <person name="Hosoyama A."/>
            <person name="Shimodaira J."/>
            <person name="Furukawa K."/>
        </authorList>
    </citation>
    <scope>NUCLEOTIDE SEQUENCE [LARGE SCALE GENOMIC DNA]</scope>
    <source>
        <strain evidence="7 8">KF715</strain>
    </source>
</reference>
<keyword evidence="2" id="KW-0808">Transferase</keyword>
<dbReference type="NCBIfam" id="NF006034">
    <property type="entry name" value="PRK08176.1"/>
    <property type="match status" value="1"/>
</dbReference>
<evidence type="ECO:0000313" key="8">
    <source>
        <dbReference type="Proteomes" id="UP000218731"/>
    </source>
</evidence>
<dbReference type="AlphaFoldDB" id="A0A1L7NGJ3"/>
<dbReference type="CDD" id="cd01173">
    <property type="entry name" value="pyridoxal_pyridoxamine_kinase"/>
    <property type="match status" value="1"/>
</dbReference>
<protein>
    <recommendedName>
        <fullName evidence="1">pyridoxal kinase</fullName>
        <ecNumber evidence="1">2.7.1.35</ecNumber>
    </recommendedName>
</protein>
<organism evidence="7 8">
    <name type="scientific">Pseudomonas putida</name>
    <name type="common">Arthrobacter siderocapsulatus</name>
    <dbReference type="NCBI Taxonomy" id="303"/>
    <lineage>
        <taxon>Bacteria</taxon>
        <taxon>Pseudomonadati</taxon>
        <taxon>Pseudomonadota</taxon>
        <taxon>Gammaproteobacteria</taxon>
        <taxon>Pseudomonadales</taxon>
        <taxon>Pseudomonadaceae</taxon>
        <taxon>Pseudomonas</taxon>
    </lineage>
</organism>
<dbReference type="GO" id="GO:0008478">
    <property type="term" value="F:pyridoxal kinase activity"/>
    <property type="evidence" value="ECO:0007669"/>
    <property type="project" value="UniProtKB-EC"/>
</dbReference>
<proteinExistence type="predicted"/>
<dbReference type="GO" id="GO:0008902">
    <property type="term" value="F:hydroxymethylpyrimidine kinase activity"/>
    <property type="evidence" value="ECO:0007669"/>
    <property type="project" value="TreeGrafter"/>
</dbReference>
<dbReference type="SUPFAM" id="SSF53613">
    <property type="entry name" value="Ribokinase-like"/>
    <property type="match status" value="1"/>
</dbReference>
<dbReference type="RefSeq" id="WP_022989502.1">
    <property type="nucleotide sequence ID" value="NZ_AP015029.1"/>
</dbReference>
<keyword evidence="5" id="KW-0067">ATP-binding</keyword>
<dbReference type="InterPro" id="IPR013749">
    <property type="entry name" value="PM/HMP-P_kinase-1"/>
</dbReference>
<dbReference type="GO" id="GO:0005829">
    <property type="term" value="C:cytosol"/>
    <property type="evidence" value="ECO:0007669"/>
    <property type="project" value="TreeGrafter"/>
</dbReference>
<evidence type="ECO:0000256" key="4">
    <source>
        <dbReference type="ARBA" id="ARBA00022777"/>
    </source>
</evidence>